<dbReference type="GO" id="GO:0008441">
    <property type="term" value="F:3'(2'),5'-bisphosphate nucleotidase activity"/>
    <property type="evidence" value="ECO:0007669"/>
    <property type="project" value="UniProtKB-UniRule"/>
</dbReference>
<dbReference type="GO" id="GO:0005886">
    <property type="term" value="C:plasma membrane"/>
    <property type="evidence" value="ECO:0007669"/>
    <property type="project" value="UniProtKB-SubCell"/>
</dbReference>
<evidence type="ECO:0000256" key="5">
    <source>
        <dbReference type="ARBA" id="ARBA00022723"/>
    </source>
</evidence>
<dbReference type="InterPro" id="IPR020550">
    <property type="entry name" value="Inositol_monophosphatase_CS"/>
</dbReference>
<keyword evidence="8 9" id="KW-0472">Membrane</keyword>
<dbReference type="AlphaFoldDB" id="A0A839IWE1"/>
<feature type="binding site" evidence="10">
    <location>
        <position position="219"/>
    </location>
    <ligand>
        <name>Mg(2+)</name>
        <dbReference type="ChEBI" id="CHEBI:18420"/>
        <label>1</label>
        <note>catalytic</note>
    </ligand>
</feature>
<dbReference type="InterPro" id="IPR050725">
    <property type="entry name" value="CysQ/Inositol_MonoPase"/>
</dbReference>
<comment type="subcellular location">
    <subcellularLocation>
        <location evidence="9">Cell inner membrane</location>
        <topology evidence="9">Peripheral membrane protein</topology>
        <orientation evidence="9">Cytoplasmic side</orientation>
    </subcellularLocation>
</comment>
<feature type="binding site" evidence="9">
    <location>
        <position position="72"/>
    </location>
    <ligand>
        <name>Mg(2+)</name>
        <dbReference type="ChEBI" id="CHEBI:18420"/>
        <label>1</label>
    </ligand>
</feature>
<gene>
    <name evidence="9 11" type="primary">cysQ</name>
    <name evidence="11" type="ORF">H4O21_21940</name>
</gene>
<dbReference type="InterPro" id="IPR006240">
    <property type="entry name" value="CysQ"/>
</dbReference>
<feature type="binding site" evidence="9">
    <location>
        <begin position="94"/>
        <end position="97"/>
    </location>
    <ligand>
        <name>substrate</name>
    </ligand>
</feature>
<organism evidence="11 12">
    <name type="scientific">Oceanospirillum sediminis</name>
    <dbReference type="NCBI Taxonomy" id="2760088"/>
    <lineage>
        <taxon>Bacteria</taxon>
        <taxon>Pseudomonadati</taxon>
        <taxon>Pseudomonadota</taxon>
        <taxon>Gammaproteobacteria</taxon>
        <taxon>Oceanospirillales</taxon>
        <taxon>Oceanospirillaceae</taxon>
        <taxon>Oceanospirillum</taxon>
    </lineage>
</organism>
<feature type="binding site" evidence="10">
    <location>
        <position position="94"/>
    </location>
    <ligand>
        <name>Mg(2+)</name>
        <dbReference type="ChEBI" id="CHEBI:18420"/>
        <label>1</label>
        <note>catalytic</note>
    </ligand>
</feature>
<feature type="binding site" evidence="9">
    <location>
        <position position="95"/>
    </location>
    <ligand>
        <name>Mg(2+)</name>
        <dbReference type="ChEBI" id="CHEBI:18420"/>
        <label>2</label>
    </ligand>
</feature>
<feature type="binding site" evidence="10">
    <location>
        <position position="72"/>
    </location>
    <ligand>
        <name>Mg(2+)</name>
        <dbReference type="ChEBI" id="CHEBI:18420"/>
        <label>1</label>
        <note>catalytic</note>
    </ligand>
</feature>
<evidence type="ECO:0000256" key="2">
    <source>
        <dbReference type="ARBA" id="ARBA00005289"/>
    </source>
</evidence>
<dbReference type="GO" id="GO:0046854">
    <property type="term" value="P:phosphatidylinositol phosphate biosynthetic process"/>
    <property type="evidence" value="ECO:0007669"/>
    <property type="project" value="InterPro"/>
</dbReference>
<sequence>MLSDPEVHALLPDVVRIAREAGDAIMNIYQQDDLGVSHKSDDSPLTLADIASHHCIEKGLTELSLSLPVLSEESDNISWQERSQWSDYWLIDPLDGTKEFVKRNGEFTVNIALISDGIPVLGVVYAPVPDHMYHACRGKGAWFIAPGEKEKELQLDPDFIPECWRIAGSRSHAKERMESFVHCLPGAQSISMGSSLKLCFVAMNEADLYVRFGPTCEWDTAAAQAIVEQAGGLVLNDQLQPLRYNTKESLLNPEFVVCQKISPVWQDTFLNLVKPFEAT</sequence>
<evidence type="ECO:0000256" key="6">
    <source>
        <dbReference type="ARBA" id="ARBA00022801"/>
    </source>
</evidence>
<evidence type="ECO:0000256" key="4">
    <source>
        <dbReference type="ARBA" id="ARBA00022519"/>
    </source>
</evidence>
<evidence type="ECO:0000256" key="8">
    <source>
        <dbReference type="ARBA" id="ARBA00023136"/>
    </source>
</evidence>
<dbReference type="EMBL" id="JACJFM010000049">
    <property type="protein sequence ID" value="MBB1489278.1"/>
    <property type="molecule type" value="Genomic_DNA"/>
</dbReference>
<dbReference type="PROSITE" id="PS00630">
    <property type="entry name" value="IMP_2"/>
    <property type="match status" value="1"/>
</dbReference>
<dbReference type="Gene3D" id="3.40.190.80">
    <property type="match status" value="1"/>
</dbReference>
<dbReference type="HAMAP" id="MF_02095">
    <property type="entry name" value="CysQ"/>
    <property type="match status" value="1"/>
</dbReference>
<feature type="binding site" evidence="9">
    <location>
        <position position="92"/>
    </location>
    <ligand>
        <name>Mg(2+)</name>
        <dbReference type="ChEBI" id="CHEBI:18420"/>
        <label>1</label>
    </ligand>
</feature>
<feature type="binding site" evidence="9">
    <location>
        <position position="92"/>
    </location>
    <ligand>
        <name>Mg(2+)</name>
        <dbReference type="ChEBI" id="CHEBI:18420"/>
        <label>2</label>
    </ligand>
</feature>
<comment type="caution">
    <text evidence="11">The sequence shown here is derived from an EMBL/GenBank/DDBJ whole genome shotgun (WGS) entry which is preliminary data.</text>
</comment>
<feature type="binding site" evidence="10">
    <location>
        <position position="95"/>
    </location>
    <ligand>
        <name>Mg(2+)</name>
        <dbReference type="ChEBI" id="CHEBI:18420"/>
        <label>1</label>
        <note>catalytic</note>
    </ligand>
</feature>
<dbReference type="Gene3D" id="3.30.540.10">
    <property type="entry name" value="Fructose-1,6-Bisphosphatase, subunit A, domain 1"/>
    <property type="match status" value="1"/>
</dbReference>
<dbReference type="FunFam" id="3.30.540.10:FF:000007">
    <property type="entry name" value="3'(2'),5'-bisphosphate nucleotidase CysQ"/>
    <property type="match status" value="1"/>
</dbReference>
<evidence type="ECO:0000313" key="12">
    <source>
        <dbReference type="Proteomes" id="UP000565262"/>
    </source>
</evidence>
<evidence type="ECO:0000256" key="7">
    <source>
        <dbReference type="ARBA" id="ARBA00022842"/>
    </source>
</evidence>
<keyword evidence="7 9" id="KW-0460">Magnesium</keyword>
<dbReference type="Proteomes" id="UP000565262">
    <property type="component" value="Unassembled WGS sequence"/>
</dbReference>
<evidence type="ECO:0000256" key="9">
    <source>
        <dbReference type="HAMAP-Rule" id="MF_02095"/>
    </source>
</evidence>
<evidence type="ECO:0000256" key="3">
    <source>
        <dbReference type="ARBA" id="ARBA00022475"/>
    </source>
</evidence>
<dbReference type="RefSeq" id="WP_182811216.1">
    <property type="nucleotide sequence ID" value="NZ_JACJFM010000049.1"/>
</dbReference>
<comment type="catalytic activity">
    <reaction evidence="1 9">
        <text>adenosine 3',5'-bisphosphate + H2O = AMP + phosphate</text>
        <dbReference type="Rhea" id="RHEA:10040"/>
        <dbReference type="ChEBI" id="CHEBI:15377"/>
        <dbReference type="ChEBI" id="CHEBI:43474"/>
        <dbReference type="ChEBI" id="CHEBI:58343"/>
        <dbReference type="ChEBI" id="CHEBI:456215"/>
        <dbReference type="EC" id="3.1.3.7"/>
    </reaction>
</comment>
<reference evidence="11 12" key="1">
    <citation type="submission" date="2020-08" db="EMBL/GenBank/DDBJ databases">
        <title>Oceanospirillum sp. nov. isolated from marine sediment.</title>
        <authorList>
            <person name="Ji X."/>
        </authorList>
    </citation>
    <scope>NUCLEOTIDE SEQUENCE [LARGE SCALE GENOMIC DNA]</scope>
    <source>
        <strain evidence="11 12">D5</strain>
    </source>
</reference>
<feature type="binding site" evidence="10">
    <location>
        <position position="92"/>
    </location>
    <ligand>
        <name>Mg(2+)</name>
        <dbReference type="ChEBI" id="CHEBI:18420"/>
        <label>1</label>
        <note>catalytic</note>
    </ligand>
</feature>
<protein>
    <recommendedName>
        <fullName evidence="9">3'(2'),5'-bisphosphate nucleotidase CysQ</fullName>
        <ecNumber evidence="9">3.1.3.7</ecNumber>
    </recommendedName>
    <alternativeName>
        <fullName evidence="9">3'(2'),5-bisphosphonucleoside 3'(2')-phosphohydrolase</fullName>
    </alternativeName>
    <alternativeName>
        <fullName evidence="9">3'-phosphoadenosine 5'-phosphate phosphatase</fullName>
        <shortName evidence="9">PAP phosphatase</shortName>
    </alternativeName>
</protein>
<evidence type="ECO:0000313" key="11">
    <source>
        <dbReference type="EMBL" id="MBB1489278.1"/>
    </source>
</evidence>
<dbReference type="NCBIfam" id="TIGR01331">
    <property type="entry name" value="bisphos_cysQ"/>
    <property type="match status" value="1"/>
</dbReference>
<name>A0A839IWE1_9GAMM</name>
<dbReference type="SUPFAM" id="SSF56655">
    <property type="entry name" value="Carbohydrate phosphatase"/>
    <property type="match status" value="1"/>
</dbReference>
<keyword evidence="5 9" id="KW-0479">Metal-binding</keyword>
<dbReference type="GO" id="GO:0050427">
    <property type="term" value="P:3'-phosphoadenosine 5'-phosphosulfate metabolic process"/>
    <property type="evidence" value="ECO:0007669"/>
    <property type="project" value="TreeGrafter"/>
</dbReference>
<dbReference type="InterPro" id="IPR020583">
    <property type="entry name" value="Inositol_monoP_metal-BS"/>
</dbReference>
<feature type="binding site" evidence="9">
    <location>
        <position position="219"/>
    </location>
    <ligand>
        <name>Mg(2+)</name>
        <dbReference type="ChEBI" id="CHEBI:18420"/>
        <label>2</label>
    </ligand>
</feature>
<keyword evidence="12" id="KW-1185">Reference proteome</keyword>
<feature type="binding site" evidence="9">
    <location>
        <position position="72"/>
    </location>
    <ligand>
        <name>substrate</name>
    </ligand>
</feature>
<evidence type="ECO:0000256" key="1">
    <source>
        <dbReference type="ARBA" id="ARBA00001625"/>
    </source>
</evidence>
<dbReference type="PROSITE" id="PS00629">
    <property type="entry name" value="IMP_1"/>
    <property type="match status" value="1"/>
</dbReference>
<dbReference type="GO" id="GO:0000103">
    <property type="term" value="P:sulfate assimilation"/>
    <property type="evidence" value="ECO:0007669"/>
    <property type="project" value="TreeGrafter"/>
</dbReference>
<dbReference type="EC" id="3.1.3.7" evidence="9"/>
<dbReference type="CDD" id="cd01638">
    <property type="entry name" value="CysQ"/>
    <property type="match status" value="1"/>
</dbReference>
<keyword evidence="4 9" id="KW-0997">Cell inner membrane</keyword>
<keyword evidence="3 9" id="KW-1003">Cell membrane</keyword>
<evidence type="ECO:0000256" key="10">
    <source>
        <dbReference type="PIRSR" id="PIRSR600760-2"/>
    </source>
</evidence>
<comment type="cofactor">
    <cofactor evidence="9 10">
        <name>Mg(2+)</name>
        <dbReference type="ChEBI" id="CHEBI:18420"/>
    </cofactor>
</comment>
<feature type="binding site" evidence="9">
    <location>
        <position position="219"/>
    </location>
    <ligand>
        <name>substrate</name>
    </ligand>
</feature>
<proteinExistence type="inferred from homology"/>
<dbReference type="PANTHER" id="PTHR43028">
    <property type="entry name" value="3'(2'),5'-BISPHOSPHATE NUCLEOTIDASE 1"/>
    <property type="match status" value="1"/>
</dbReference>
<keyword evidence="6 9" id="KW-0378">Hydrolase</keyword>
<feature type="binding site" evidence="9">
    <location>
        <position position="94"/>
    </location>
    <ligand>
        <name>Mg(2+)</name>
        <dbReference type="ChEBI" id="CHEBI:18420"/>
        <label>1</label>
    </ligand>
</feature>
<dbReference type="Pfam" id="PF00459">
    <property type="entry name" value="Inositol_P"/>
    <property type="match status" value="1"/>
</dbReference>
<dbReference type="PANTHER" id="PTHR43028:SF5">
    <property type="entry name" value="3'(2'),5'-BISPHOSPHATE NUCLEOTIDASE 1"/>
    <property type="match status" value="1"/>
</dbReference>
<dbReference type="GO" id="GO:0000287">
    <property type="term" value="F:magnesium ion binding"/>
    <property type="evidence" value="ECO:0007669"/>
    <property type="project" value="UniProtKB-UniRule"/>
</dbReference>
<accession>A0A839IWE1</accession>
<comment type="function">
    <text evidence="9">Converts adenosine-3',5'-bisphosphate (PAP) to AMP.</text>
</comment>
<comment type="similarity">
    <text evidence="2 9">Belongs to the inositol monophosphatase superfamily. CysQ family.</text>
</comment>
<dbReference type="InterPro" id="IPR000760">
    <property type="entry name" value="Inositol_monophosphatase-like"/>
</dbReference>